<keyword evidence="2" id="KW-1185">Reference proteome</keyword>
<sequence length="121" mass="14354">MGIYCVVEVYFTFVLFLIFEEDELPSTIMVHSVNMDLLPCLVKEGDYIIHRAGKKGKISYGWLYVGMHGYIDRKISLFCWSFIMNTYKHVLYKEYFCSFIIDIPFLLLDCFLQPRLPSWIL</sequence>
<organism evidence="1 2">
    <name type="scientific">Malus domestica</name>
    <name type="common">Apple</name>
    <name type="synonym">Pyrus malus</name>
    <dbReference type="NCBI Taxonomy" id="3750"/>
    <lineage>
        <taxon>Eukaryota</taxon>
        <taxon>Viridiplantae</taxon>
        <taxon>Streptophyta</taxon>
        <taxon>Embryophyta</taxon>
        <taxon>Tracheophyta</taxon>
        <taxon>Spermatophyta</taxon>
        <taxon>Magnoliopsida</taxon>
        <taxon>eudicotyledons</taxon>
        <taxon>Gunneridae</taxon>
        <taxon>Pentapetalae</taxon>
        <taxon>rosids</taxon>
        <taxon>fabids</taxon>
        <taxon>Rosales</taxon>
        <taxon>Rosaceae</taxon>
        <taxon>Amygdaloideae</taxon>
        <taxon>Maleae</taxon>
        <taxon>Malus</taxon>
    </lineage>
</organism>
<dbReference type="AlphaFoldDB" id="A0A498IKZ2"/>
<accession>A0A498IKZ2</accession>
<name>A0A498IKZ2_MALDO</name>
<reference evidence="1 2" key="1">
    <citation type="submission" date="2018-10" db="EMBL/GenBank/DDBJ databases">
        <title>A high-quality apple genome assembly.</title>
        <authorList>
            <person name="Hu J."/>
        </authorList>
    </citation>
    <scope>NUCLEOTIDE SEQUENCE [LARGE SCALE GENOMIC DNA]</scope>
    <source>
        <strain evidence="2">cv. HFTH1</strain>
        <tissue evidence="1">Young leaf</tissue>
    </source>
</reference>
<protein>
    <submittedName>
        <fullName evidence="1">Uncharacterized protein</fullName>
    </submittedName>
</protein>
<dbReference type="EMBL" id="RDQH01000338">
    <property type="protein sequence ID" value="RXH82131.1"/>
    <property type="molecule type" value="Genomic_DNA"/>
</dbReference>
<dbReference type="Proteomes" id="UP000290289">
    <property type="component" value="Chromosome 12"/>
</dbReference>
<proteinExistence type="predicted"/>
<comment type="caution">
    <text evidence="1">The sequence shown here is derived from an EMBL/GenBank/DDBJ whole genome shotgun (WGS) entry which is preliminary data.</text>
</comment>
<gene>
    <name evidence="1" type="ORF">DVH24_036472</name>
</gene>
<evidence type="ECO:0000313" key="1">
    <source>
        <dbReference type="EMBL" id="RXH82131.1"/>
    </source>
</evidence>
<evidence type="ECO:0000313" key="2">
    <source>
        <dbReference type="Proteomes" id="UP000290289"/>
    </source>
</evidence>